<organism evidence="2 3">
    <name type="scientific">Ancylostoma ceylanicum</name>
    <dbReference type="NCBI Taxonomy" id="53326"/>
    <lineage>
        <taxon>Eukaryota</taxon>
        <taxon>Metazoa</taxon>
        <taxon>Ecdysozoa</taxon>
        <taxon>Nematoda</taxon>
        <taxon>Chromadorea</taxon>
        <taxon>Rhabditida</taxon>
        <taxon>Rhabditina</taxon>
        <taxon>Rhabditomorpha</taxon>
        <taxon>Strongyloidea</taxon>
        <taxon>Ancylostomatidae</taxon>
        <taxon>Ancylostomatinae</taxon>
        <taxon>Ancylostoma</taxon>
    </lineage>
</organism>
<evidence type="ECO:0000313" key="2">
    <source>
        <dbReference type="EMBL" id="EYC00447.1"/>
    </source>
</evidence>
<evidence type="ECO:0000256" key="1">
    <source>
        <dbReference type="SAM" id="Phobius"/>
    </source>
</evidence>
<dbReference type="EMBL" id="JARK01001451">
    <property type="protein sequence ID" value="EYC00447.1"/>
    <property type="molecule type" value="Genomic_DNA"/>
</dbReference>
<feature type="transmembrane region" description="Helical" evidence="1">
    <location>
        <begin position="12"/>
        <end position="33"/>
    </location>
</feature>
<name>A0A016TCP8_9BILA</name>
<proteinExistence type="predicted"/>
<sequence length="83" mass="9762">MPPFQNGAWMSMLVSLLCLVPILMVSTALVNLYDKMHSYPKYVVETPQEHHQMSSFITDIYETRQKPGFSHYTYGNNYPRNFR</sequence>
<reference evidence="3" key="1">
    <citation type="journal article" date="2015" name="Nat. Genet.">
        <title>The genome and transcriptome of the zoonotic hookworm Ancylostoma ceylanicum identify infection-specific gene families.</title>
        <authorList>
            <person name="Schwarz E.M."/>
            <person name="Hu Y."/>
            <person name="Antoshechkin I."/>
            <person name="Miller M.M."/>
            <person name="Sternberg P.W."/>
            <person name="Aroian R.V."/>
        </authorList>
    </citation>
    <scope>NUCLEOTIDE SEQUENCE</scope>
    <source>
        <strain evidence="3">HY135</strain>
    </source>
</reference>
<accession>A0A016TCP8</accession>
<keyword evidence="1" id="KW-0812">Transmembrane</keyword>
<keyword evidence="1" id="KW-0472">Membrane</keyword>
<keyword evidence="1" id="KW-1133">Transmembrane helix</keyword>
<comment type="caution">
    <text evidence="2">The sequence shown here is derived from an EMBL/GenBank/DDBJ whole genome shotgun (WGS) entry which is preliminary data.</text>
</comment>
<gene>
    <name evidence="2" type="primary">Acey_s0115.g476</name>
    <name evidence="2" type="synonym">Acey-F08B12.1</name>
    <name evidence="2" type="ORF">Y032_0115g476</name>
</gene>
<keyword evidence="3" id="KW-1185">Reference proteome</keyword>
<evidence type="ECO:0000313" key="3">
    <source>
        <dbReference type="Proteomes" id="UP000024635"/>
    </source>
</evidence>
<protein>
    <submittedName>
        <fullName evidence="2">Uncharacterized protein</fullName>
    </submittedName>
</protein>
<dbReference type="OrthoDB" id="6229420at2759"/>
<dbReference type="AlphaFoldDB" id="A0A016TCP8"/>
<dbReference type="Proteomes" id="UP000024635">
    <property type="component" value="Unassembled WGS sequence"/>
</dbReference>